<gene>
    <name evidence="2" type="ORF">PGLA2088_LOCUS10815</name>
</gene>
<feature type="compositionally biased region" description="Low complexity" evidence="1">
    <location>
        <begin position="205"/>
        <end position="245"/>
    </location>
</feature>
<feature type="compositionally biased region" description="Pro residues" evidence="1">
    <location>
        <begin position="256"/>
        <end position="265"/>
    </location>
</feature>
<evidence type="ECO:0000313" key="3">
    <source>
        <dbReference type="Proteomes" id="UP000626109"/>
    </source>
</evidence>
<feature type="compositionally biased region" description="Basic residues" evidence="1">
    <location>
        <begin position="160"/>
        <end position="179"/>
    </location>
</feature>
<reference evidence="2" key="1">
    <citation type="submission" date="2021-02" db="EMBL/GenBank/DDBJ databases">
        <authorList>
            <person name="Dougan E. K."/>
            <person name="Rhodes N."/>
            <person name="Thang M."/>
            <person name="Chan C."/>
        </authorList>
    </citation>
    <scope>NUCLEOTIDE SEQUENCE</scope>
</reference>
<accession>A0A813IP44</accession>
<feature type="compositionally biased region" description="Polar residues" evidence="1">
    <location>
        <begin position="335"/>
        <end position="348"/>
    </location>
</feature>
<evidence type="ECO:0000313" key="2">
    <source>
        <dbReference type="EMBL" id="CAE8654121.1"/>
    </source>
</evidence>
<dbReference type="Proteomes" id="UP000626109">
    <property type="component" value="Unassembled WGS sequence"/>
</dbReference>
<dbReference type="AlphaFoldDB" id="A0A813IP44"/>
<feature type="compositionally biased region" description="Polar residues" evidence="1">
    <location>
        <begin position="180"/>
        <end position="200"/>
    </location>
</feature>
<feature type="compositionally biased region" description="Polar residues" evidence="1">
    <location>
        <begin position="419"/>
        <end position="431"/>
    </location>
</feature>
<feature type="region of interest" description="Disordered" evidence="1">
    <location>
        <begin position="116"/>
        <end position="274"/>
    </location>
</feature>
<name>A0A813IP44_POLGL</name>
<sequence>MGDSPSPNRDEETEVEANLGACEQGFAEPPPRGRATEEVRPAGSPDLTGPGEDPPDWEAPEGAEDERVLAFGDRPPRTRGQRAGVKAQRQRLTKAAAIAQAANAEAAEAAVGPLRAPGAAAARSGTRYAPRQGAGIVASSTTPRKLPQFLSRRHAELHHAGRSRSPARRWQKAGRRNKSSRPAQPSPRATTPSVAPSSTRWGRGARPSSDRASSSPSSRPAVSLLESASGSATARGSASGSRPRAQLVPFRDLPEPRSPTPPSPHTPEEEPVRTDLAYLEAQAQLASAKVTAAREAAQAAAERRARAESDKAVDRSRRLDELRRLIRAVDPNRPGDSSRSVSPLSADTESSRRLHRKERLAELTASCDELRQLIRATDPLHRGGPQRPASPLPADVEISLHGCSAERLAELSASFRQVPTATPRQVPTATPQVEVRDPRDFSADGSYDFWAPRRRAYWARRAELGQKLRPDQV</sequence>
<feature type="region of interest" description="Disordered" evidence="1">
    <location>
        <begin position="1"/>
        <end position="88"/>
    </location>
</feature>
<evidence type="ECO:0000256" key="1">
    <source>
        <dbReference type="SAM" id="MobiDB-lite"/>
    </source>
</evidence>
<feature type="compositionally biased region" description="Acidic residues" evidence="1">
    <location>
        <begin position="53"/>
        <end position="64"/>
    </location>
</feature>
<protein>
    <submittedName>
        <fullName evidence="2">Uncharacterized protein</fullName>
    </submittedName>
</protein>
<comment type="caution">
    <text evidence="2">The sequence shown here is derived from an EMBL/GenBank/DDBJ whole genome shotgun (WGS) entry which is preliminary data.</text>
</comment>
<organism evidence="2 3">
    <name type="scientific">Polarella glacialis</name>
    <name type="common">Dinoflagellate</name>
    <dbReference type="NCBI Taxonomy" id="89957"/>
    <lineage>
        <taxon>Eukaryota</taxon>
        <taxon>Sar</taxon>
        <taxon>Alveolata</taxon>
        <taxon>Dinophyceae</taxon>
        <taxon>Suessiales</taxon>
        <taxon>Suessiaceae</taxon>
        <taxon>Polarella</taxon>
    </lineage>
</organism>
<feature type="region of interest" description="Disordered" evidence="1">
    <location>
        <begin position="325"/>
        <end position="357"/>
    </location>
</feature>
<proteinExistence type="predicted"/>
<dbReference type="EMBL" id="CAJNNW010012268">
    <property type="protein sequence ID" value="CAE8654121.1"/>
    <property type="molecule type" value="Genomic_DNA"/>
</dbReference>
<feature type="region of interest" description="Disordered" evidence="1">
    <location>
        <begin position="419"/>
        <end position="439"/>
    </location>
</feature>